<evidence type="ECO:0000313" key="6">
    <source>
        <dbReference type="WBParaSite" id="HCON_00171030-00001"/>
    </source>
</evidence>
<dbReference type="GO" id="GO:0005509">
    <property type="term" value="F:calcium ion binding"/>
    <property type="evidence" value="ECO:0007669"/>
    <property type="project" value="InterPro"/>
</dbReference>
<name>A0A7I5EE59_HAECO</name>
<dbReference type="OrthoDB" id="424753at2759"/>
<dbReference type="SMART" id="SM00054">
    <property type="entry name" value="EFh"/>
    <property type="match status" value="4"/>
</dbReference>
<protein>
    <submittedName>
        <fullName evidence="6">Troponin C</fullName>
    </submittedName>
</protein>
<evidence type="ECO:0000259" key="4">
    <source>
        <dbReference type="PROSITE" id="PS50222"/>
    </source>
</evidence>
<dbReference type="InterPro" id="IPR018247">
    <property type="entry name" value="EF_Hand_1_Ca_BS"/>
</dbReference>
<feature type="region of interest" description="Disordered" evidence="3">
    <location>
        <begin position="1"/>
        <end position="43"/>
    </location>
</feature>
<dbReference type="SUPFAM" id="SSF47473">
    <property type="entry name" value="EF-hand"/>
    <property type="match status" value="1"/>
</dbReference>
<dbReference type="FunFam" id="1.10.238.10:FF:000355">
    <property type="entry name" value="Uncharacterized calcium-binding protein B0563.7"/>
    <property type="match status" value="1"/>
</dbReference>
<dbReference type="PROSITE" id="PS00018">
    <property type="entry name" value="EF_HAND_1"/>
    <property type="match status" value="3"/>
</dbReference>
<dbReference type="InterPro" id="IPR050145">
    <property type="entry name" value="Centrin_CML-like"/>
</dbReference>
<dbReference type="Pfam" id="PF13499">
    <property type="entry name" value="EF-hand_7"/>
    <property type="match status" value="2"/>
</dbReference>
<dbReference type="WBParaSite" id="HCON_00171030-00001">
    <property type="protein sequence ID" value="HCON_00171030-00001"/>
    <property type="gene ID" value="HCON_00171030"/>
</dbReference>
<accession>A0A7I5EE59</accession>
<dbReference type="Gene3D" id="1.10.238.10">
    <property type="entry name" value="EF-hand"/>
    <property type="match status" value="2"/>
</dbReference>
<reference evidence="6" key="1">
    <citation type="submission" date="2020-12" db="UniProtKB">
        <authorList>
            <consortium name="WormBaseParasite"/>
        </authorList>
    </citation>
    <scope>IDENTIFICATION</scope>
    <source>
        <strain evidence="6">MHco3</strain>
    </source>
</reference>
<evidence type="ECO:0000313" key="5">
    <source>
        <dbReference type="Proteomes" id="UP000025227"/>
    </source>
</evidence>
<dbReference type="InterPro" id="IPR011992">
    <property type="entry name" value="EF-hand-dom_pair"/>
</dbReference>
<evidence type="ECO:0000256" key="1">
    <source>
        <dbReference type="ARBA" id="ARBA00022737"/>
    </source>
</evidence>
<feature type="domain" description="EF-hand" evidence="4">
    <location>
        <begin position="86"/>
        <end position="121"/>
    </location>
</feature>
<evidence type="ECO:0000256" key="2">
    <source>
        <dbReference type="ARBA" id="ARBA00022837"/>
    </source>
</evidence>
<feature type="compositionally biased region" description="Polar residues" evidence="3">
    <location>
        <begin position="25"/>
        <end position="43"/>
    </location>
</feature>
<evidence type="ECO:0000256" key="3">
    <source>
        <dbReference type="SAM" id="MobiDB-lite"/>
    </source>
</evidence>
<organism evidence="5 6">
    <name type="scientific">Haemonchus contortus</name>
    <name type="common">Barber pole worm</name>
    <dbReference type="NCBI Taxonomy" id="6289"/>
    <lineage>
        <taxon>Eukaryota</taxon>
        <taxon>Metazoa</taxon>
        <taxon>Ecdysozoa</taxon>
        <taxon>Nematoda</taxon>
        <taxon>Chromadorea</taxon>
        <taxon>Rhabditida</taxon>
        <taxon>Rhabditina</taxon>
        <taxon>Rhabditomorpha</taxon>
        <taxon>Strongyloidea</taxon>
        <taxon>Trichostrongylidae</taxon>
        <taxon>Haemonchus</taxon>
    </lineage>
</organism>
<dbReference type="OMA" id="CANDFNI"/>
<sequence>MRSVKVGASHTQEKCDRPSSDRKLSTASKSTAQSLQNQHFDKSNSAYNRKELNEYKQLFDMFDTDCSGAIGNEELKEAMFSIGMHANEAEIDNVIREVDVDGNGEIDFEEFCACMKKSQNIVRSTKEELIRECFEIFDQDRNGMISESEFKYVAKEYGDFSEELAEKVFRELDVSSIGHLSADQFATVIEDYLVYDSARIDIGIEVETSVEDSICKAK</sequence>
<keyword evidence="5" id="KW-1185">Reference proteome</keyword>
<proteinExistence type="predicted"/>
<keyword evidence="2" id="KW-0106">Calcium</keyword>
<dbReference type="AlphaFoldDB" id="A0A7I5EE59"/>
<dbReference type="CDD" id="cd00051">
    <property type="entry name" value="EFh"/>
    <property type="match status" value="1"/>
</dbReference>
<dbReference type="PROSITE" id="PS50222">
    <property type="entry name" value="EF_HAND_2"/>
    <property type="match status" value="3"/>
</dbReference>
<feature type="compositionally biased region" description="Basic and acidic residues" evidence="3">
    <location>
        <begin position="11"/>
        <end position="24"/>
    </location>
</feature>
<feature type="domain" description="EF-hand" evidence="4">
    <location>
        <begin position="125"/>
        <end position="160"/>
    </location>
</feature>
<dbReference type="InterPro" id="IPR002048">
    <property type="entry name" value="EF_hand_dom"/>
</dbReference>
<keyword evidence="1" id="KW-0677">Repeat</keyword>
<dbReference type="Proteomes" id="UP000025227">
    <property type="component" value="Unplaced"/>
</dbReference>
<dbReference type="PANTHER" id="PTHR23050">
    <property type="entry name" value="CALCIUM BINDING PROTEIN"/>
    <property type="match status" value="1"/>
</dbReference>
<feature type="domain" description="EF-hand" evidence="4">
    <location>
        <begin position="50"/>
        <end position="85"/>
    </location>
</feature>